<dbReference type="Proteomes" id="UP000756132">
    <property type="component" value="Chromosome 1"/>
</dbReference>
<name>A0A9Q8L5C6_PASFU</name>
<reference evidence="1" key="2">
    <citation type="journal article" date="2022" name="Microb. Genom.">
        <title>A chromosome-scale genome assembly of the tomato pathogen Cladosporium fulvum reveals a compartmentalized genome architecture and the presence of a dispensable chromosome.</title>
        <authorList>
            <person name="Zaccaron A.Z."/>
            <person name="Chen L.H."/>
            <person name="Samaras A."/>
            <person name="Stergiopoulos I."/>
        </authorList>
    </citation>
    <scope>NUCLEOTIDE SEQUENCE</scope>
    <source>
        <strain evidence="1">Race5_Kim</strain>
    </source>
</reference>
<dbReference type="RefSeq" id="XP_047755400.1">
    <property type="nucleotide sequence ID" value="XM_047899803.1"/>
</dbReference>
<dbReference type="GeneID" id="71980533"/>
<dbReference type="KEGG" id="ffu:CLAFUR5_00655"/>
<proteinExistence type="predicted"/>
<dbReference type="EMBL" id="CP090163">
    <property type="protein sequence ID" value="UJO11034.1"/>
    <property type="molecule type" value="Genomic_DNA"/>
</dbReference>
<evidence type="ECO:0000313" key="1">
    <source>
        <dbReference type="EMBL" id="UJO11034.1"/>
    </source>
</evidence>
<sequence length="71" mass="7684">MGSRDALAFGDAESLFAIRPALPSREALPARAVIAIDVTMRNRDLTTWSIYVANSTVGIARPKEVAPDQNK</sequence>
<reference evidence="1" key="1">
    <citation type="submission" date="2021-12" db="EMBL/GenBank/DDBJ databases">
        <authorList>
            <person name="Zaccaron A."/>
            <person name="Stergiopoulos I."/>
        </authorList>
    </citation>
    <scope>NUCLEOTIDE SEQUENCE</scope>
    <source>
        <strain evidence="1">Race5_Kim</strain>
    </source>
</reference>
<keyword evidence="2" id="KW-1185">Reference proteome</keyword>
<gene>
    <name evidence="1" type="ORF">CLAFUR5_00655</name>
</gene>
<accession>A0A9Q8L5C6</accession>
<evidence type="ECO:0000313" key="2">
    <source>
        <dbReference type="Proteomes" id="UP000756132"/>
    </source>
</evidence>
<dbReference type="AlphaFoldDB" id="A0A9Q8L5C6"/>
<protein>
    <submittedName>
        <fullName evidence="1">Uncharacterized protein</fullName>
    </submittedName>
</protein>
<organism evidence="1 2">
    <name type="scientific">Passalora fulva</name>
    <name type="common">Tomato leaf mold</name>
    <name type="synonym">Cladosporium fulvum</name>
    <dbReference type="NCBI Taxonomy" id="5499"/>
    <lineage>
        <taxon>Eukaryota</taxon>
        <taxon>Fungi</taxon>
        <taxon>Dikarya</taxon>
        <taxon>Ascomycota</taxon>
        <taxon>Pezizomycotina</taxon>
        <taxon>Dothideomycetes</taxon>
        <taxon>Dothideomycetidae</taxon>
        <taxon>Mycosphaerellales</taxon>
        <taxon>Mycosphaerellaceae</taxon>
        <taxon>Fulvia</taxon>
    </lineage>
</organism>